<sequence>MARLTEDSDYDAGETTGKVPRPRSYSRNDDAYNRLRTRLPQSGGLPLSISQDGFCKPLGQTQPSQAQYQQHQPQHFQRPLVSQQSTINQGTSSSTSTSNEGCCSSSGHNTMTLATGETSGGHCTIHVPSTSMAPIGVGNSTIDSSDLCGLEPGLFTPASQALLPPAPAAPLPPLPPPPHHHHQLTALQQASLFAGSPYDPAYSAIGLHHLTASGNLACLPSPMTQPRGLASAVAAAAAAAAASASAAEVGVASSQPLFAKHPGQLLVPVTGAGGLEGSGPSSTLRGRSGRSGRSEGRGRSEEGLGEAGDTGSLDAFGVDHRGVPGKWLCTWPYLLLVICVLAFLLALGFAVFYAGMLSPGI</sequence>
<evidence type="ECO:0000256" key="1">
    <source>
        <dbReference type="SAM" id="MobiDB-lite"/>
    </source>
</evidence>
<gene>
    <name evidence="3" type="ORF">PXEA_LOCUS26446</name>
</gene>
<dbReference type="AlphaFoldDB" id="A0A3S5AVD2"/>
<evidence type="ECO:0000313" key="3">
    <source>
        <dbReference type="EMBL" id="VEL33006.1"/>
    </source>
</evidence>
<accession>A0A3S5AVD2</accession>
<feature type="compositionally biased region" description="Basic and acidic residues" evidence="1">
    <location>
        <begin position="292"/>
        <end position="302"/>
    </location>
</feature>
<feature type="transmembrane region" description="Helical" evidence="2">
    <location>
        <begin position="331"/>
        <end position="355"/>
    </location>
</feature>
<feature type="region of interest" description="Disordered" evidence="1">
    <location>
        <begin position="1"/>
        <end position="105"/>
    </location>
</feature>
<evidence type="ECO:0000256" key="2">
    <source>
        <dbReference type="SAM" id="Phobius"/>
    </source>
</evidence>
<protein>
    <submittedName>
        <fullName evidence="3">Uncharacterized protein</fullName>
    </submittedName>
</protein>
<keyword evidence="4" id="KW-1185">Reference proteome</keyword>
<comment type="caution">
    <text evidence="3">The sequence shown here is derived from an EMBL/GenBank/DDBJ whole genome shotgun (WGS) entry which is preliminary data.</text>
</comment>
<proteinExistence type="predicted"/>
<feature type="region of interest" description="Disordered" evidence="1">
    <location>
        <begin position="270"/>
        <end position="308"/>
    </location>
</feature>
<reference evidence="3" key="1">
    <citation type="submission" date="2018-11" db="EMBL/GenBank/DDBJ databases">
        <authorList>
            <consortium name="Pathogen Informatics"/>
        </authorList>
    </citation>
    <scope>NUCLEOTIDE SEQUENCE</scope>
</reference>
<dbReference type="Proteomes" id="UP000784294">
    <property type="component" value="Unassembled WGS sequence"/>
</dbReference>
<keyword evidence="2" id="KW-0812">Transmembrane</keyword>
<keyword evidence="2" id="KW-0472">Membrane</keyword>
<evidence type="ECO:0000313" key="4">
    <source>
        <dbReference type="Proteomes" id="UP000784294"/>
    </source>
</evidence>
<name>A0A3S5AVD2_9PLAT</name>
<feature type="compositionally biased region" description="Low complexity" evidence="1">
    <location>
        <begin position="60"/>
        <end position="105"/>
    </location>
</feature>
<keyword evidence="2" id="KW-1133">Transmembrane helix</keyword>
<organism evidence="3 4">
    <name type="scientific">Protopolystoma xenopodis</name>
    <dbReference type="NCBI Taxonomy" id="117903"/>
    <lineage>
        <taxon>Eukaryota</taxon>
        <taxon>Metazoa</taxon>
        <taxon>Spiralia</taxon>
        <taxon>Lophotrochozoa</taxon>
        <taxon>Platyhelminthes</taxon>
        <taxon>Monogenea</taxon>
        <taxon>Polyopisthocotylea</taxon>
        <taxon>Polystomatidea</taxon>
        <taxon>Polystomatidae</taxon>
        <taxon>Protopolystoma</taxon>
    </lineage>
</organism>
<dbReference type="EMBL" id="CAAALY010245019">
    <property type="protein sequence ID" value="VEL33006.1"/>
    <property type="molecule type" value="Genomic_DNA"/>
</dbReference>